<proteinExistence type="predicted"/>
<accession>A0ACB8ATK3</accession>
<sequence>MASLQVATLGQVIRLLILAILFPLSGALVRIRAHYRPKRPRLQYHSRDASEGARATFSDTWRTEYVAPVPSFLGMLRRTQKIEGWAGLYKGFVPMLLAEIPVYIGTTIRAHYRQTNHPNNVLLEFAFKIIAMLVVLPFTVASYRAIVIPVGTKLSYFDIWRSVHRLFSAEERKQPLRLYLTPGLIAIKLIQTVHPFLVGYVLASDGKIPDALNVQILHLGIRVVFTLINAIVGPPLEAIAIRLMVQWSVEDSINNSALRKGNVVDLRGDQQSYTGLINCAKTIIAEEGYGTLYRPLWLNIVFTSMLSIGGAFATYQLYRKTE</sequence>
<protein>
    <submittedName>
        <fullName evidence="1">Mitochondrial carrier domain-containing protein</fullName>
    </submittedName>
</protein>
<gene>
    <name evidence="1" type="ORF">BJ138DRAFT_286013</name>
</gene>
<keyword evidence="2" id="KW-1185">Reference proteome</keyword>
<comment type="caution">
    <text evidence="1">The sequence shown here is derived from an EMBL/GenBank/DDBJ whole genome shotgun (WGS) entry which is preliminary data.</text>
</comment>
<dbReference type="Proteomes" id="UP000790377">
    <property type="component" value="Unassembled WGS sequence"/>
</dbReference>
<dbReference type="EMBL" id="MU267590">
    <property type="protein sequence ID" value="KAH7916550.1"/>
    <property type="molecule type" value="Genomic_DNA"/>
</dbReference>
<name>A0ACB8ATK3_9AGAM</name>
<evidence type="ECO:0000313" key="1">
    <source>
        <dbReference type="EMBL" id="KAH7916550.1"/>
    </source>
</evidence>
<reference evidence="1" key="1">
    <citation type="journal article" date="2021" name="New Phytol.">
        <title>Evolutionary innovations through gain and loss of genes in the ectomycorrhizal Boletales.</title>
        <authorList>
            <person name="Wu G."/>
            <person name="Miyauchi S."/>
            <person name="Morin E."/>
            <person name="Kuo A."/>
            <person name="Drula E."/>
            <person name="Varga T."/>
            <person name="Kohler A."/>
            <person name="Feng B."/>
            <person name="Cao Y."/>
            <person name="Lipzen A."/>
            <person name="Daum C."/>
            <person name="Hundley H."/>
            <person name="Pangilinan J."/>
            <person name="Johnson J."/>
            <person name="Barry K."/>
            <person name="LaButti K."/>
            <person name="Ng V."/>
            <person name="Ahrendt S."/>
            <person name="Min B."/>
            <person name="Choi I.G."/>
            <person name="Park H."/>
            <person name="Plett J.M."/>
            <person name="Magnuson J."/>
            <person name="Spatafora J.W."/>
            <person name="Nagy L.G."/>
            <person name="Henrissat B."/>
            <person name="Grigoriev I.V."/>
            <person name="Yang Z.L."/>
            <person name="Xu J."/>
            <person name="Martin F.M."/>
        </authorList>
    </citation>
    <scope>NUCLEOTIDE SEQUENCE</scope>
    <source>
        <strain evidence="1">ATCC 28755</strain>
    </source>
</reference>
<organism evidence="1 2">
    <name type="scientific">Hygrophoropsis aurantiaca</name>
    <dbReference type="NCBI Taxonomy" id="72124"/>
    <lineage>
        <taxon>Eukaryota</taxon>
        <taxon>Fungi</taxon>
        <taxon>Dikarya</taxon>
        <taxon>Basidiomycota</taxon>
        <taxon>Agaricomycotina</taxon>
        <taxon>Agaricomycetes</taxon>
        <taxon>Agaricomycetidae</taxon>
        <taxon>Boletales</taxon>
        <taxon>Coniophorineae</taxon>
        <taxon>Hygrophoropsidaceae</taxon>
        <taxon>Hygrophoropsis</taxon>
    </lineage>
</organism>
<evidence type="ECO:0000313" key="2">
    <source>
        <dbReference type="Proteomes" id="UP000790377"/>
    </source>
</evidence>